<dbReference type="Pfam" id="PF00440">
    <property type="entry name" value="TetR_N"/>
    <property type="match status" value="1"/>
</dbReference>
<dbReference type="InterPro" id="IPR001647">
    <property type="entry name" value="HTH_TetR"/>
</dbReference>
<keyword evidence="1" id="KW-0805">Transcription regulation</keyword>
<comment type="caution">
    <text evidence="6">The sequence shown here is derived from an EMBL/GenBank/DDBJ whole genome shotgun (WGS) entry which is preliminary data.</text>
</comment>
<keyword evidence="2 4" id="KW-0238">DNA-binding</keyword>
<keyword evidence="7" id="KW-1185">Reference proteome</keyword>
<sequence>MARKEMITIDRILDTAFAMTREEGFANVTARKVAAKAGCSTQPIFRVYKNMEELWDAVYERATAYFLDYYSLYPRTGKTPFANLGMAYIAFAREERHLFELLFVSGDQGSKHKTKSMYEILNGDAGNVVYEINLARVAGCPDPGDLFMKMWIFIHGAACMSLTGDYDLTDQQTMQLLEHSYYAFYNETMRG</sequence>
<dbReference type="GO" id="GO:0003677">
    <property type="term" value="F:DNA binding"/>
    <property type="evidence" value="ECO:0007669"/>
    <property type="project" value="UniProtKB-UniRule"/>
</dbReference>
<dbReference type="SUPFAM" id="SSF46689">
    <property type="entry name" value="Homeodomain-like"/>
    <property type="match status" value="1"/>
</dbReference>
<reference evidence="6 7" key="1">
    <citation type="submission" date="2019-08" db="EMBL/GenBank/DDBJ databases">
        <title>In-depth cultivation of the pig gut microbiome towards novel bacterial diversity and tailored functional studies.</title>
        <authorList>
            <person name="Wylensek D."/>
            <person name="Hitch T.C.A."/>
            <person name="Clavel T."/>
        </authorList>
    </citation>
    <scope>NUCLEOTIDE SEQUENCE [LARGE SCALE GENOMIC DNA]</scope>
    <source>
        <strain evidence="6 7">WCA3-601-WT-6H</strain>
    </source>
</reference>
<name>A0A6L5YH18_9FIRM</name>
<dbReference type="Gene3D" id="1.10.357.10">
    <property type="entry name" value="Tetracycline Repressor, domain 2"/>
    <property type="match status" value="1"/>
</dbReference>
<dbReference type="Proteomes" id="UP000476055">
    <property type="component" value="Unassembled WGS sequence"/>
</dbReference>
<dbReference type="SUPFAM" id="SSF48498">
    <property type="entry name" value="Tetracyclin repressor-like, C-terminal domain"/>
    <property type="match status" value="1"/>
</dbReference>
<feature type="DNA-binding region" description="H-T-H motif" evidence="4">
    <location>
        <begin position="29"/>
        <end position="48"/>
    </location>
</feature>
<accession>A0A6L5YH18</accession>
<proteinExistence type="predicted"/>
<gene>
    <name evidence="6" type="ORF">FYJ59_03035</name>
</gene>
<dbReference type="Pfam" id="PF13305">
    <property type="entry name" value="TetR_C_33"/>
    <property type="match status" value="1"/>
</dbReference>
<evidence type="ECO:0000256" key="1">
    <source>
        <dbReference type="ARBA" id="ARBA00023015"/>
    </source>
</evidence>
<evidence type="ECO:0000256" key="2">
    <source>
        <dbReference type="ARBA" id="ARBA00023125"/>
    </source>
</evidence>
<protein>
    <submittedName>
        <fullName evidence="6">TetR/AcrR family transcriptional regulator</fullName>
    </submittedName>
</protein>
<organism evidence="6 7">
    <name type="scientific">Waltera intestinalis</name>
    <dbReference type="NCBI Taxonomy" id="2606635"/>
    <lineage>
        <taxon>Bacteria</taxon>
        <taxon>Bacillati</taxon>
        <taxon>Bacillota</taxon>
        <taxon>Clostridia</taxon>
        <taxon>Lachnospirales</taxon>
        <taxon>Lachnospiraceae</taxon>
        <taxon>Waltera</taxon>
    </lineage>
</organism>
<keyword evidence="3" id="KW-0804">Transcription</keyword>
<dbReference type="InterPro" id="IPR036271">
    <property type="entry name" value="Tet_transcr_reg_TetR-rel_C_sf"/>
</dbReference>
<dbReference type="EMBL" id="VUMU01000002">
    <property type="protein sequence ID" value="MST57228.1"/>
    <property type="molecule type" value="Genomic_DNA"/>
</dbReference>
<feature type="domain" description="HTH tetR-type" evidence="5">
    <location>
        <begin position="6"/>
        <end position="66"/>
    </location>
</feature>
<dbReference type="RefSeq" id="WP_118691953.1">
    <property type="nucleotide sequence ID" value="NZ_VUMU01000002.1"/>
</dbReference>
<dbReference type="InterPro" id="IPR009057">
    <property type="entry name" value="Homeodomain-like_sf"/>
</dbReference>
<evidence type="ECO:0000256" key="3">
    <source>
        <dbReference type="ARBA" id="ARBA00023163"/>
    </source>
</evidence>
<evidence type="ECO:0000259" key="5">
    <source>
        <dbReference type="PROSITE" id="PS50977"/>
    </source>
</evidence>
<dbReference type="AlphaFoldDB" id="A0A6L5YH18"/>
<dbReference type="InterPro" id="IPR025996">
    <property type="entry name" value="MT1864/Rv1816-like_C"/>
</dbReference>
<evidence type="ECO:0000313" key="7">
    <source>
        <dbReference type="Proteomes" id="UP000476055"/>
    </source>
</evidence>
<evidence type="ECO:0000313" key="6">
    <source>
        <dbReference type="EMBL" id="MST57228.1"/>
    </source>
</evidence>
<dbReference type="PROSITE" id="PS50977">
    <property type="entry name" value="HTH_TETR_2"/>
    <property type="match status" value="1"/>
</dbReference>
<evidence type="ECO:0000256" key="4">
    <source>
        <dbReference type="PROSITE-ProRule" id="PRU00335"/>
    </source>
</evidence>